<dbReference type="InterPro" id="IPR036974">
    <property type="entry name" value="PUA_sf"/>
</dbReference>
<feature type="non-terminal residue" evidence="2">
    <location>
        <position position="1"/>
    </location>
</feature>
<name>A0A699ZNV3_HAELA</name>
<dbReference type="SUPFAM" id="SSF88697">
    <property type="entry name" value="PUA domain-like"/>
    <property type="match status" value="1"/>
</dbReference>
<reference evidence="2 3" key="1">
    <citation type="submission" date="2020-02" db="EMBL/GenBank/DDBJ databases">
        <title>Draft genome sequence of Haematococcus lacustris strain NIES-144.</title>
        <authorList>
            <person name="Morimoto D."/>
            <person name="Nakagawa S."/>
            <person name="Yoshida T."/>
            <person name="Sawayama S."/>
        </authorList>
    </citation>
    <scope>NUCLEOTIDE SEQUENCE [LARGE SCALE GENOMIC DNA]</scope>
    <source>
        <strain evidence="2 3">NIES-144</strain>
    </source>
</reference>
<organism evidence="2 3">
    <name type="scientific">Haematococcus lacustris</name>
    <name type="common">Green alga</name>
    <name type="synonym">Haematococcus pluvialis</name>
    <dbReference type="NCBI Taxonomy" id="44745"/>
    <lineage>
        <taxon>Eukaryota</taxon>
        <taxon>Viridiplantae</taxon>
        <taxon>Chlorophyta</taxon>
        <taxon>core chlorophytes</taxon>
        <taxon>Chlorophyceae</taxon>
        <taxon>CS clade</taxon>
        <taxon>Chlamydomonadales</taxon>
        <taxon>Haematococcaceae</taxon>
        <taxon>Haematococcus</taxon>
    </lineage>
</organism>
<feature type="compositionally biased region" description="Basic and acidic residues" evidence="1">
    <location>
        <begin position="89"/>
        <end position="98"/>
    </location>
</feature>
<dbReference type="GO" id="GO:0016301">
    <property type="term" value="F:kinase activity"/>
    <property type="evidence" value="ECO:0007669"/>
    <property type="project" value="UniProtKB-KW"/>
</dbReference>
<dbReference type="Proteomes" id="UP000485058">
    <property type="component" value="Unassembled WGS sequence"/>
</dbReference>
<dbReference type="EMBL" id="BLLF01001802">
    <property type="protein sequence ID" value="GFH21299.1"/>
    <property type="molecule type" value="Genomic_DNA"/>
</dbReference>
<proteinExistence type="predicted"/>
<dbReference type="InterPro" id="IPR015947">
    <property type="entry name" value="PUA-like_sf"/>
</dbReference>
<keyword evidence="3" id="KW-1185">Reference proteome</keyword>
<evidence type="ECO:0000256" key="1">
    <source>
        <dbReference type="SAM" id="MobiDB-lite"/>
    </source>
</evidence>
<gene>
    <name evidence="2" type="ORF">HaLaN_18574</name>
</gene>
<dbReference type="AlphaFoldDB" id="A0A699ZNV3"/>
<evidence type="ECO:0000313" key="3">
    <source>
        <dbReference type="Proteomes" id="UP000485058"/>
    </source>
</evidence>
<accession>A0A699ZNV3</accession>
<keyword evidence="2" id="KW-0418">Kinase</keyword>
<dbReference type="PROSITE" id="PS50890">
    <property type="entry name" value="PUA"/>
    <property type="match status" value="1"/>
</dbReference>
<comment type="caution">
    <text evidence="2">The sequence shown here is derived from an EMBL/GenBank/DDBJ whole genome shotgun (WGS) entry which is preliminary data.</text>
</comment>
<sequence>MELARGLVNFSAEELQRLKGKSTQEFAQELGYNAQAEVVHRENLALLAGTDGGAGERAEEDDGDDDGVGIDSPLARSTTPALPLAVEPRSGEDARGPQ</sequence>
<dbReference type="Gene3D" id="2.30.130.10">
    <property type="entry name" value="PUA domain"/>
    <property type="match status" value="1"/>
</dbReference>
<evidence type="ECO:0000313" key="2">
    <source>
        <dbReference type="EMBL" id="GFH21299.1"/>
    </source>
</evidence>
<feature type="compositionally biased region" description="Acidic residues" evidence="1">
    <location>
        <begin position="58"/>
        <end position="68"/>
    </location>
</feature>
<dbReference type="GO" id="GO:0003723">
    <property type="term" value="F:RNA binding"/>
    <property type="evidence" value="ECO:0007669"/>
    <property type="project" value="InterPro"/>
</dbReference>
<keyword evidence="2" id="KW-0808">Transferase</keyword>
<feature type="region of interest" description="Disordered" evidence="1">
    <location>
        <begin position="49"/>
        <end position="98"/>
    </location>
</feature>
<protein>
    <submittedName>
        <fullName evidence="2">Glutamate 5-kinase</fullName>
    </submittedName>
</protein>